<keyword evidence="1" id="KW-0732">Signal</keyword>
<evidence type="ECO:0000313" key="2">
    <source>
        <dbReference type="EMBL" id="ANG62908.1"/>
    </source>
</evidence>
<dbReference type="Proteomes" id="UP000078070">
    <property type="component" value="Chromosome"/>
</dbReference>
<feature type="chain" id="PRO_5008386554" evidence="1">
    <location>
        <begin position="26"/>
        <end position="383"/>
    </location>
</feature>
<feature type="signal peptide" evidence="1">
    <location>
        <begin position="1"/>
        <end position="25"/>
    </location>
</feature>
<dbReference type="STRING" id="1821621.A8C75_10705"/>
<dbReference type="AlphaFoldDB" id="A0A1A9EZ41"/>
<dbReference type="RefSeq" id="WP_067381855.1">
    <property type="nucleotide sequence ID" value="NZ_CP015839.1"/>
</dbReference>
<proteinExistence type="predicted"/>
<evidence type="ECO:0000256" key="1">
    <source>
        <dbReference type="SAM" id="SignalP"/>
    </source>
</evidence>
<reference evidence="2 3" key="2">
    <citation type="journal article" date="2018" name="Int. J. Syst. Evol. Microbiol.">
        <title>Marinobacterium aestuarii sp. nov., a benzene-degrading marine bacterium isolated from estuary sediment.</title>
        <authorList>
            <person name="Bae S.S."/>
            <person name="Jung J."/>
            <person name="Chung D."/>
            <person name="Baek K."/>
        </authorList>
    </citation>
    <scope>NUCLEOTIDE SEQUENCE [LARGE SCALE GENOMIC DNA]</scope>
    <source>
        <strain evidence="2 3">ST58-10</strain>
    </source>
</reference>
<organism evidence="2 3">
    <name type="scientific">Marinobacterium aestuarii</name>
    <dbReference type="NCBI Taxonomy" id="1821621"/>
    <lineage>
        <taxon>Bacteria</taxon>
        <taxon>Pseudomonadati</taxon>
        <taxon>Pseudomonadota</taxon>
        <taxon>Gammaproteobacteria</taxon>
        <taxon>Oceanospirillales</taxon>
        <taxon>Oceanospirillaceae</taxon>
        <taxon>Marinobacterium</taxon>
    </lineage>
</organism>
<sequence length="383" mass="40551">MENKNRLVKLLPAAVALLVSGQTLAGITLYDTEGTTFSTDGLINVFYTQSSVEGGPVGDRDQARVRMGFLPNWIGFNMTKQAGDLKLGARSSFWVTLNDTDLNRGADGLGTRSGIDVRQFYGTVDGDFGQVLIGKDFGLFSRTNILSDELLLGHGQVSDTLGLVDGGNVSFGNIGSGYVYPFPVAQISYRSPVTNGLQFAGGIMDPSKTDDASSEEMPRFETELTYQRDFDGGSFKTWVGGLYQSSASGSDNVDSRGVSGGVNVKFGGLSLTASAVDGQGLGTVAGLSNLVTSENNDVQGYLTQASYTLGANRFVLSYGENESSNDPLLMGADAEYSNTAVAVFHDLNENLKLVAELNRTEVAVGGSDFEDTDTIAVGAVLTW</sequence>
<evidence type="ECO:0000313" key="3">
    <source>
        <dbReference type="Proteomes" id="UP000078070"/>
    </source>
</evidence>
<gene>
    <name evidence="2" type="ORF">A8C75_10705</name>
</gene>
<accession>A0A1A9EZ41</accession>
<dbReference type="Gene3D" id="2.40.160.10">
    <property type="entry name" value="Porin"/>
    <property type="match status" value="1"/>
</dbReference>
<dbReference type="KEGG" id="mars:A8C75_10705"/>
<dbReference type="InterPro" id="IPR023614">
    <property type="entry name" value="Porin_dom_sf"/>
</dbReference>
<protein>
    <submittedName>
        <fullName evidence="2">Uncharacterized protein</fullName>
    </submittedName>
</protein>
<dbReference type="OrthoDB" id="8735103at2"/>
<dbReference type="SUPFAM" id="SSF56935">
    <property type="entry name" value="Porins"/>
    <property type="match status" value="1"/>
</dbReference>
<keyword evidence="3" id="KW-1185">Reference proteome</keyword>
<name>A0A1A9EZ41_9GAMM</name>
<dbReference type="EMBL" id="CP015839">
    <property type="protein sequence ID" value="ANG62908.1"/>
    <property type="molecule type" value="Genomic_DNA"/>
</dbReference>
<reference evidence="3" key="1">
    <citation type="submission" date="2016-05" db="EMBL/GenBank/DDBJ databases">
        <authorList>
            <person name="Baek K."/>
            <person name="Yang S.-J."/>
        </authorList>
    </citation>
    <scope>NUCLEOTIDE SEQUENCE [LARGE SCALE GENOMIC DNA]</scope>
    <source>
        <strain evidence="3">ST58-10</strain>
    </source>
</reference>